<protein>
    <submittedName>
        <fullName evidence="2">Uncharacterized protein</fullName>
    </submittedName>
</protein>
<dbReference type="Proteomes" id="UP000271098">
    <property type="component" value="Unassembled WGS sequence"/>
</dbReference>
<accession>A0A3P6RSB5</accession>
<feature type="region of interest" description="Disordered" evidence="1">
    <location>
        <begin position="68"/>
        <end position="103"/>
    </location>
</feature>
<evidence type="ECO:0000313" key="2">
    <source>
        <dbReference type="EMBL" id="VDK56925.1"/>
    </source>
</evidence>
<evidence type="ECO:0000256" key="1">
    <source>
        <dbReference type="SAM" id="MobiDB-lite"/>
    </source>
</evidence>
<organism evidence="2 3">
    <name type="scientific">Gongylonema pulchrum</name>
    <dbReference type="NCBI Taxonomy" id="637853"/>
    <lineage>
        <taxon>Eukaryota</taxon>
        <taxon>Metazoa</taxon>
        <taxon>Ecdysozoa</taxon>
        <taxon>Nematoda</taxon>
        <taxon>Chromadorea</taxon>
        <taxon>Rhabditida</taxon>
        <taxon>Spirurina</taxon>
        <taxon>Spiruromorpha</taxon>
        <taxon>Spiruroidea</taxon>
        <taxon>Gongylonematidae</taxon>
        <taxon>Gongylonema</taxon>
    </lineage>
</organism>
<dbReference type="EMBL" id="UYRT01017468">
    <property type="protein sequence ID" value="VDK56925.1"/>
    <property type="molecule type" value="Genomic_DNA"/>
</dbReference>
<name>A0A3P6RSB5_9BILA</name>
<gene>
    <name evidence="2" type="ORF">GPUH_LOCUS7018</name>
</gene>
<dbReference type="OrthoDB" id="4473401at2759"/>
<sequence>MIQFKHKAFSGTGSFVPFFITRQPATSIAVQTQSTPVPLVTPFLATSWEPEFLKTQTALPVEIPEVTPTASVLRPETDGRKDPGGLGFVGPQPQPQPPTQRRHVINPSGAGMIIGLITKGISQFAGGGWDAGPSAVTDGEAGTSFLNQIPQFIRSLQPV</sequence>
<dbReference type="AlphaFoldDB" id="A0A3P6RSB5"/>
<evidence type="ECO:0000313" key="3">
    <source>
        <dbReference type="Proteomes" id="UP000271098"/>
    </source>
</evidence>
<proteinExistence type="predicted"/>
<reference evidence="2 3" key="1">
    <citation type="submission" date="2018-11" db="EMBL/GenBank/DDBJ databases">
        <authorList>
            <consortium name="Pathogen Informatics"/>
        </authorList>
    </citation>
    <scope>NUCLEOTIDE SEQUENCE [LARGE SCALE GENOMIC DNA]</scope>
</reference>
<keyword evidence="3" id="KW-1185">Reference proteome</keyword>